<dbReference type="Proteomes" id="UP000194280">
    <property type="component" value="Unassembled WGS sequence"/>
</dbReference>
<dbReference type="Pfam" id="PF00026">
    <property type="entry name" value="Asp"/>
    <property type="match status" value="2"/>
</dbReference>
<dbReference type="STRING" id="1157616.A0A1Z5T793"/>
<dbReference type="PROSITE" id="PS51767">
    <property type="entry name" value="PEPTIDASE_A1"/>
    <property type="match status" value="1"/>
</dbReference>
<dbReference type="PANTHER" id="PTHR42760">
    <property type="entry name" value="SHORT-CHAIN DEHYDROGENASES/REDUCTASES FAMILY MEMBER"/>
    <property type="match status" value="1"/>
</dbReference>
<dbReference type="SUPFAM" id="SSF50630">
    <property type="entry name" value="Acid proteases"/>
    <property type="match status" value="1"/>
</dbReference>
<dbReference type="InterPro" id="IPR002347">
    <property type="entry name" value="SDR_fam"/>
</dbReference>
<dbReference type="EMBL" id="MUNK01000109">
    <property type="protein sequence ID" value="OTA31701.1"/>
    <property type="molecule type" value="Genomic_DNA"/>
</dbReference>
<evidence type="ECO:0000259" key="4">
    <source>
        <dbReference type="PROSITE" id="PS51767"/>
    </source>
</evidence>
<dbReference type="Gene3D" id="3.40.50.720">
    <property type="entry name" value="NAD(P)-binding Rossmann-like Domain"/>
    <property type="match status" value="1"/>
</dbReference>
<comment type="similarity">
    <text evidence="1">Belongs to the short-chain dehydrogenases/reductases (SDR) family.</text>
</comment>
<dbReference type="PROSITE" id="PS00141">
    <property type="entry name" value="ASP_PROTEASE"/>
    <property type="match status" value="1"/>
</dbReference>
<dbReference type="InParanoid" id="A0A1Z5T793"/>
<evidence type="ECO:0000313" key="6">
    <source>
        <dbReference type="Proteomes" id="UP000194280"/>
    </source>
</evidence>
<proteinExistence type="inferred from homology"/>
<dbReference type="PRINTS" id="PR00080">
    <property type="entry name" value="SDRFAMILY"/>
</dbReference>
<dbReference type="InterPro" id="IPR020904">
    <property type="entry name" value="Sc_DH/Rdtase_CS"/>
</dbReference>
<dbReference type="SUPFAM" id="SSF51735">
    <property type="entry name" value="NAD(P)-binding Rossmann-fold domains"/>
    <property type="match status" value="1"/>
</dbReference>
<evidence type="ECO:0000313" key="5">
    <source>
        <dbReference type="EMBL" id="OTA31701.1"/>
    </source>
</evidence>
<dbReference type="GO" id="GO:0016616">
    <property type="term" value="F:oxidoreductase activity, acting on the CH-OH group of donors, NAD or NADP as acceptor"/>
    <property type="evidence" value="ECO:0007669"/>
    <property type="project" value="TreeGrafter"/>
</dbReference>
<evidence type="ECO:0000256" key="1">
    <source>
        <dbReference type="ARBA" id="ARBA00006484"/>
    </source>
</evidence>
<dbReference type="InterPro" id="IPR036291">
    <property type="entry name" value="NAD(P)-bd_dom_sf"/>
</dbReference>
<feature type="domain" description="Peptidase A1" evidence="4">
    <location>
        <begin position="333"/>
        <end position="671"/>
    </location>
</feature>
<sequence length="687" mass="74252">MLARTILKAAGGRGAFRSAAVAAPTQLRATFKSGPRINEPEIPVVHYEDGRRVEENIEVPVGQSGPVVPPGADEVRIAQPFNADLSHYLTPTLAKFTLAGKVAVVTGGGRGLGLNMAQALAEAGCRGIAIMDMKQDLGEKSARELSEQTRVDARFYCVNVRDGQGMNQIVQDVSDHYGALDILVNAAGIADSNMKAETYDHKKFRDLIDINVTGSFLVAQAVGNQMIKAQTGGSIINIASMSGSIVNYPQEQSCYNASKAAVVQLTRSLAAEWAKYGIRVNAISPGYMDTALNRVPALDAQKKIWVAATPQKRLGAVDDLNVQMYSAQAGQVFLAPATVGGQERLFVIDSGSSDPWIVHEEYTCLDYFTGLVQDDSLCYFGLPFEIDLSDTFNLLPDQNFNISYADGEYLNGDMATETFTMGGIIVPQQTFGLVDHAAWFGDGYSSGLIGFAYRTLTSAYAGNDPKQDQPGRTLMYNPLFVNMNLNQGVPPVFSIAIDRDWDAGGVMALGGIPDIPHSPVFVSTPIIPVGVNLSSGAAVYEFYTIVIDGFAVSADQEAIFNPYNTDNPRKNPLLRNQTEAIVDSGTSLLYIDDDVAEEIATLFSPPAIWGLRPRPSKIFYVNGLDMKVQVSETDCISGIQPNFGGLTILGNVWMKNVISVFDIGAEQMRFAARQYYNLTGEVVRAST</sequence>
<evidence type="ECO:0000256" key="3">
    <source>
        <dbReference type="ARBA" id="ARBA00022857"/>
    </source>
</evidence>
<organism evidence="5 6">
    <name type="scientific">Hortaea werneckii EXF-2000</name>
    <dbReference type="NCBI Taxonomy" id="1157616"/>
    <lineage>
        <taxon>Eukaryota</taxon>
        <taxon>Fungi</taxon>
        <taxon>Dikarya</taxon>
        <taxon>Ascomycota</taxon>
        <taxon>Pezizomycotina</taxon>
        <taxon>Dothideomycetes</taxon>
        <taxon>Dothideomycetidae</taxon>
        <taxon>Mycosphaerellales</taxon>
        <taxon>Teratosphaeriaceae</taxon>
        <taxon>Hortaea</taxon>
    </lineage>
</organism>
<dbReference type="InterPro" id="IPR021109">
    <property type="entry name" value="Peptidase_aspartic_dom_sf"/>
</dbReference>
<dbReference type="Pfam" id="PF00106">
    <property type="entry name" value="adh_short"/>
    <property type="match status" value="1"/>
</dbReference>
<dbReference type="InterPro" id="IPR001969">
    <property type="entry name" value="Aspartic_peptidase_AS"/>
</dbReference>
<comment type="caution">
    <text evidence="5">The sequence shown here is derived from an EMBL/GenBank/DDBJ whole genome shotgun (WGS) entry which is preliminary data.</text>
</comment>
<keyword evidence="2" id="KW-0064">Aspartyl protease</keyword>
<evidence type="ECO:0000256" key="2">
    <source>
        <dbReference type="ARBA" id="ARBA00022750"/>
    </source>
</evidence>
<dbReference type="VEuPathDB" id="FungiDB:BTJ68_07778"/>
<dbReference type="CDD" id="cd05471">
    <property type="entry name" value="pepsin_like"/>
    <property type="match status" value="1"/>
</dbReference>
<dbReference type="GO" id="GO:0004190">
    <property type="term" value="F:aspartic-type endopeptidase activity"/>
    <property type="evidence" value="ECO:0007669"/>
    <property type="project" value="UniProtKB-KW"/>
</dbReference>
<keyword evidence="2" id="KW-0645">Protease</keyword>
<name>A0A1Z5T793_HORWE</name>
<keyword evidence="6" id="KW-1185">Reference proteome</keyword>
<keyword evidence="2" id="KW-0378">Hydrolase</keyword>
<reference evidence="5 6" key="1">
    <citation type="submission" date="2017-01" db="EMBL/GenBank/DDBJ databases">
        <title>The recent genome duplication of the halophilic yeast Hortaea werneckii: insights from long-read sequencing.</title>
        <authorList>
            <person name="Sinha S."/>
            <person name="Flibotte S."/>
            <person name="Neira M."/>
            <person name="Lenassi M."/>
            <person name="Gostincar C."/>
            <person name="Stajich J.E."/>
            <person name="Nislow C.E."/>
        </authorList>
    </citation>
    <scope>NUCLEOTIDE SEQUENCE [LARGE SCALE GENOMIC DNA]</scope>
    <source>
        <strain evidence="5 6">EXF-2000</strain>
    </source>
</reference>
<protein>
    <recommendedName>
        <fullName evidence="4">Peptidase A1 domain-containing protein</fullName>
    </recommendedName>
</protein>
<dbReference type="PROSITE" id="PS00061">
    <property type="entry name" value="ADH_SHORT"/>
    <property type="match status" value="1"/>
</dbReference>
<dbReference type="PANTHER" id="PTHR42760:SF103">
    <property type="entry name" value="SHORT-CHAIN DEHYDROGENASE_REDUCTASE SDR"/>
    <property type="match status" value="1"/>
</dbReference>
<dbReference type="GO" id="GO:0006508">
    <property type="term" value="P:proteolysis"/>
    <property type="evidence" value="ECO:0007669"/>
    <property type="project" value="InterPro"/>
</dbReference>
<dbReference type="AlphaFoldDB" id="A0A1Z5T793"/>
<dbReference type="InterPro" id="IPR033121">
    <property type="entry name" value="PEPTIDASE_A1"/>
</dbReference>
<dbReference type="InterPro" id="IPR034164">
    <property type="entry name" value="Pepsin-like_dom"/>
</dbReference>
<gene>
    <name evidence="5" type="ORF">BTJ68_07778</name>
</gene>
<dbReference type="PRINTS" id="PR00081">
    <property type="entry name" value="GDHRDH"/>
</dbReference>
<accession>A0A1Z5T793</accession>
<dbReference type="FunFam" id="3.40.50.720:FF:000084">
    <property type="entry name" value="Short-chain dehydrogenase reductase"/>
    <property type="match status" value="1"/>
</dbReference>
<dbReference type="Gene3D" id="2.40.70.10">
    <property type="entry name" value="Acid Proteases"/>
    <property type="match status" value="3"/>
</dbReference>
<keyword evidence="3" id="KW-0521">NADP</keyword>